<feature type="transmembrane region" description="Helical" evidence="1">
    <location>
        <begin position="68"/>
        <end position="89"/>
    </location>
</feature>
<evidence type="ECO:0000313" key="3">
    <source>
        <dbReference type="EMBL" id="MBS2961991.1"/>
    </source>
</evidence>
<reference evidence="3" key="1">
    <citation type="submission" date="2021-04" db="EMBL/GenBank/DDBJ databases">
        <title>Genome based classification of Actinospica acidithermotolerans sp. nov., an actinobacterium isolated from an Indonesian hot spring.</title>
        <authorList>
            <person name="Kusuma A.B."/>
            <person name="Putra K.E."/>
            <person name="Nafisah S."/>
            <person name="Loh J."/>
            <person name="Nouioui I."/>
            <person name="Goodfellow M."/>
        </authorList>
    </citation>
    <scope>NUCLEOTIDE SEQUENCE</scope>
    <source>
        <strain evidence="3">DSM 45618</strain>
    </source>
</reference>
<dbReference type="InterPro" id="IPR009597">
    <property type="entry name" value="DUF1206"/>
</dbReference>
<organism evidence="3 4">
    <name type="scientific">Actinocrinis puniceicyclus</name>
    <dbReference type="NCBI Taxonomy" id="977794"/>
    <lineage>
        <taxon>Bacteria</taxon>
        <taxon>Bacillati</taxon>
        <taxon>Actinomycetota</taxon>
        <taxon>Actinomycetes</taxon>
        <taxon>Catenulisporales</taxon>
        <taxon>Actinospicaceae</taxon>
        <taxon>Actinocrinis</taxon>
    </lineage>
</organism>
<keyword evidence="1" id="KW-0812">Transmembrane</keyword>
<feature type="domain" description="DUF1206" evidence="2">
    <location>
        <begin position="27"/>
        <end position="94"/>
    </location>
</feature>
<dbReference type="Pfam" id="PF06724">
    <property type="entry name" value="DUF1206"/>
    <property type="match status" value="3"/>
</dbReference>
<dbReference type="Proteomes" id="UP000677913">
    <property type="component" value="Unassembled WGS sequence"/>
</dbReference>
<evidence type="ECO:0000259" key="2">
    <source>
        <dbReference type="Pfam" id="PF06724"/>
    </source>
</evidence>
<proteinExistence type="predicted"/>
<sequence length="277" mass="29227">MAVSSHTRGYSARRMARSDSVRALGRAGFVARGVVYLLIGWITLLIALQHKALEADRTGALELIASKPLGSVLLWFLVVGFGGMALWRLSEAAFPTASGGSGKKAAGSRAASLFRVVVYTLACISTLTFVLTHKSNGSTNQASQDFTARTMAHPGGVVLVALVGIALIVGGLALVWRGVTRKFAKDLMLGSMSAGKRRWVLRLGTIGNVARGVVFAAVGGFMLDAAVTFDPKQAKGVDATLRSFAAASYGPLLLILMAVGLAAFGLYSWGEARWRRL</sequence>
<name>A0A8J7WH13_9ACTN</name>
<dbReference type="RefSeq" id="WP_211464206.1">
    <property type="nucleotide sequence ID" value="NZ_JAGSXH010000006.1"/>
</dbReference>
<evidence type="ECO:0000256" key="1">
    <source>
        <dbReference type="SAM" id="Phobius"/>
    </source>
</evidence>
<feature type="domain" description="DUF1206" evidence="2">
    <location>
        <begin position="113"/>
        <end position="181"/>
    </location>
</feature>
<dbReference type="AlphaFoldDB" id="A0A8J7WH13"/>
<keyword evidence="1" id="KW-1133">Transmembrane helix</keyword>
<gene>
    <name evidence="3" type="ORF">KGA66_02955</name>
</gene>
<protein>
    <submittedName>
        <fullName evidence="3">DUF1206 domain-containing protein</fullName>
    </submittedName>
</protein>
<comment type="caution">
    <text evidence="3">The sequence shown here is derived from an EMBL/GenBank/DDBJ whole genome shotgun (WGS) entry which is preliminary data.</text>
</comment>
<feature type="transmembrane region" description="Helical" evidence="1">
    <location>
        <begin position="199"/>
        <end position="223"/>
    </location>
</feature>
<keyword evidence="4" id="KW-1185">Reference proteome</keyword>
<feature type="transmembrane region" description="Helical" evidence="1">
    <location>
        <begin position="151"/>
        <end position="179"/>
    </location>
</feature>
<feature type="transmembrane region" description="Helical" evidence="1">
    <location>
        <begin position="243"/>
        <end position="267"/>
    </location>
</feature>
<evidence type="ECO:0000313" key="4">
    <source>
        <dbReference type="Proteomes" id="UP000677913"/>
    </source>
</evidence>
<feature type="transmembrane region" description="Helical" evidence="1">
    <location>
        <begin position="110"/>
        <end position="131"/>
    </location>
</feature>
<dbReference type="EMBL" id="JAGSXH010000006">
    <property type="protein sequence ID" value="MBS2961991.1"/>
    <property type="molecule type" value="Genomic_DNA"/>
</dbReference>
<feature type="transmembrane region" description="Helical" evidence="1">
    <location>
        <begin position="23"/>
        <end position="48"/>
    </location>
</feature>
<feature type="domain" description="DUF1206" evidence="2">
    <location>
        <begin position="206"/>
        <end position="275"/>
    </location>
</feature>
<keyword evidence="1" id="KW-0472">Membrane</keyword>
<accession>A0A8J7WH13</accession>